<dbReference type="GO" id="GO:0017057">
    <property type="term" value="F:6-phosphogluconolactonase activity"/>
    <property type="evidence" value="ECO:0007669"/>
    <property type="project" value="UniProtKB-UniRule"/>
</dbReference>
<dbReference type="EC" id="3.1.1.31" evidence="5 7"/>
<dbReference type="RefSeq" id="WP_015882657.1">
    <property type="nucleotide sequence ID" value="NC_012669.1"/>
</dbReference>
<keyword evidence="10" id="KW-1185">Reference proteome</keyword>
<dbReference type="NCBIfam" id="TIGR01198">
    <property type="entry name" value="pgl"/>
    <property type="match status" value="1"/>
</dbReference>
<dbReference type="UniPathway" id="UPA00115">
    <property type="reaction ID" value="UER00409"/>
</dbReference>
<accession>C5BV30</accession>
<evidence type="ECO:0000259" key="8">
    <source>
        <dbReference type="Pfam" id="PF01182"/>
    </source>
</evidence>
<dbReference type="PANTHER" id="PTHR11054:SF0">
    <property type="entry name" value="6-PHOSPHOGLUCONOLACTONASE"/>
    <property type="match status" value="1"/>
</dbReference>
<dbReference type="InterPro" id="IPR006148">
    <property type="entry name" value="Glc/Gal-6P_isomerase"/>
</dbReference>
<comment type="catalytic activity">
    <reaction evidence="1 7">
        <text>6-phospho-D-glucono-1,5-lactone + H2O = 6-phospho-D-gluconate + H(+)</text>
        <dbReference type="Rhea" id="RHEA:12556"/>
        <dbReference type="ChEBI" id="CHEBI:15377"/>
        <dbReference type="ChEBI" id="CHEBI:15378"/>
        <dbReference type="ChEBI" id="CHEBI:57955"/>
        <dbReference type="ChEBI" id="CHEBI:58759"/>
        <dbReference type="EC" id="3.1.1.31"/>
    </reaction>
</comment>
<dbReference type="CDD" id="cd01400">
    <property type="entry name" value="6PGL"/>
    <property type="match status" value="1"/>
</dbReference>
<evidence type="ECO:0000313" key="10">
    <source>
        <dbReference type="Proteomes" id="UP000007962"/>
    </source>
</evidence>
<keyword evidence="7" id="KW-0378">Hydrolase</keyword>
<dbReference type="AlphaFoldDB" id="C5BV30"/>
<evidence type="ECO:0000256" key="5">
    <source>
        <dbReference type="ARBA" id="ARBA00013198"/>
    </source>
</evidence>
<feature type="domain" description="Glucosamine/galactosamine-6-phosphate isomerase" evidence="8">
    <location>
        <begin position="10"/>
        <end position="236"/>
    </location>
</feature>
<dbReference type="SUPFAM" id="SSF100950">
    <property type="entry name" value="NagB/RpiA/CoA transferase-like"/>
    <property type="match status" value="1"/>
</dbReference>
<comment type="pathway">
    <text evidence="3 7">Carbohydrate degradation; pentose phosphate pathway; D-ribulose 5-phosphate from D-glucose 6-phosphate (oxidative stage): step 2/3.</text>
</comment>
<dbReference type="HOGENOM" id="CLU_053947_1_0_11"/>
<gene>
    <name evidence="7" type="primary">pgl</name>
    <name evidence="9" type="ordered locus">Bcav_2165</name>
</gene>
<sequence>MSARAVVVHPDAETLAEAVAARLALAIADAQAVASPVHVVLTGGTAGTASLAALGRSPLLGLVDRTSLHVWWGDERFLPAGDPDRNETQARAALLDVLDLPAGNVHAVPGPDVVGSPEDAAAAYAAELAAHAPDGATVPGFAVLLLGVGPDAHVASLFPGQPALDVTGVAAVGVQGAPKPPPERVSLTFEAIAAAHQVWFVVAGADKADAVRAGLGGVDVHEAPVSGAHGHDVTLWLLDVAAAGSEEDDG</sequence>
<evidence type="ECO:0000256" key="1">
    <source>
        <dbReference type="ARBA" id="ARBA00000832"/>
    </source>
</evidence>
<comment type="function">
    <text evidence="2 7">Hydrolysis of 6-phosphogluconolactone to 6-phosphogluconate.</text>
</comment>
<dbReference type="GO" id="GO:0005975">
    <property type="term" value="P:carbohydrate metabolic process"/>
    <property type="evidence" value="ECO:0007669"/>
    <property type="project" value="UniProtKB-UniRule"/>
</dbReference>
<dbReference type="STRING" id="471853.Bcav_2165"/>
<evidence type="ECO:0000313" key="9">
    <source>
        <dbReference type="EMBL" id="ACQ80417.1"/>
    </source>
</evidence>
<evidence type="ECO:0000256" key="7">
    <source>
        <dbReference type="RuleBase" id="RU365095"/>
    </source>
</evidence>
<evidence type="ECO:0000256" key="2">
    <source>
        <dbReference type="ARBA" id="ARBA00002681"/>
    </source>
</evidence>
<protein>
    <recommendedName>
        <fullName evidence="6 7">6-phosphogluconolactonase</fullName>
        <shortName evidence="7">6PGL</shortName>
        <ecNumber evidence="5 7">3.1.1.31</ecNumber>
    </recommendedName>
</protein>
<dbReference type="InterPro" id="IPR005900">
    <property type="entry name" value="6-phosphogluconolactonase_DevB"/>
</dbReference>
<dbReference type="eggNOG" id="COG0363">
    <property type="taxonomic scope" value="Bacteria"/>
</dbReference>
<comment type="similarity">
    <text evidence="4 7">Belongs to the glucosamine/galactosamine-6-phosphate isomerase family. 6-phosphogluconolactonase subfamily.</text>
</comment>
<name>C5BV30_BEUC1</name>
<dbReference type="OrthoDB" id="9810967at2"/>
<proteinExistence type="inferred from homology"/>
<dbReference type="Gene3D" id="3.40.50.1360">
    <property type="match status" value="1"/>
</dbReference>
<dbReference type="Pfam" id="PF01182">
    <property type="entry name" value="Glucosamine_iso"/>
    <property type="match status" value="1"/>
</dbReference>
<dbReference type="KEGG" id="bcv:Bcav_2165"/>
<dbReference type="InterPro" id="IPR039104">
    <property type="entry name" value="6PGL"/>
</dbReference>
<evidence type="ECO:0000256" key="4">
    <source>
        <dbReference type="ARBA" id="ARBA00010662"/>
    </source>
</evidence>
<dbReference type="GO" id="GO:0006098">
    <property type="term" value="P:pentose-phosphate shunt"/>
    <property type="evidence" value="ECO:0007669"/>
    <property type="project" value="UniProtKB-UniPathway"/>
</dbReference>
<reference evidence="9 10" key="1">
    <citation type="journal article" date="2009" name="Stand. Genomic Sci.">
        <title>Complete genome sequence of Beutenbergia cavernae type strain (HKI 0122).</title>
        <authorList>
            <person name="Land M."/>
            <person name="Pukall R."/>
            <person name="Abt B."/>
            <person name="Goker M."/>
            <person name="Rohde M."/>
            <person name="Glavina Del Rio T."/>
            <person name="Tice H."/>
            <person name="Copeland A."/>
            <person name="Cheng J.F."/>
            <person name="Lucas S."/>
            <person name="Chen F."/>
            <person name="Nolan M."/>
            <person name="Bruce D."/>
            <person name="Goodwin L."/>
            <person name="Pitluck S."/>
            <person name="Ivanova N."/>
            <person name="Mavromatis K."/>
            <person name="Ovchinnikova G."/>
            <person name="Pati A."/>
            <person name="Chen A."/>
            <person name="Palaniappan K."/>
            <person name="Hauser L."/>
            <person name="Chang Y.J."/>
            <person name="Jefferies C.C."/>
            <person name="Saunders E."/>
            <person name="Brettin T."/>
            <person name="Detter J.C."/>
            <person name="Han C."/>
            <person name="Chain P."/>
            <person name="Bristow J."/>
            <person name="Eisen J.A."/>
            <person name="Markowitz V."/>
            <person name="Hugenholtz P."/>
            <person name="Kyrpides N.C."/>
            <person name="Klenk H.P."/>
            <person name="Lapidus A."/>
        </authorList>
    </citation>
    <scope>NUCLEOTIDE SEQUENCE [LARGE SCALE GENOMIC DNA]</scope>
    <source>
        <strain evidence="10">ATCC BAA-8 / DSM 12333 / NBRC 16432</strain>
    </source>
</reference>
<dbReference type="EMBL" id="CP001618">
    <property type="protein sequence ID" value="ACQ80417.1"/>
    <property type="molecule type" value="Genomic_DNA"/>
</dbReference>
<evidence type="ECO:0000256" key="3">
    <source>
        <dbReference type="ARBA" id="ARBA00004961"/>
    </source>
</evidence>
<dbReference type="Proteomes" id="UP000007962">
    <property type="component" value="Chromosome"/>
</dbReference>
<dbReference type="InterPro" id="IPR037171">
    <property type="entry name" value="NagB/RpiA_transferase-like"/>
</dbReference>
<evidence type="ECO:0000256" key="6">
    <source>
        <dbReference type="ARBA" id="ARBA00020337"/>
    </source>
</evidence>
<organism evidence="9 10">
    <name type="scientific">Beutenbergia cavernae (strain ATCC BAA-8 / DSM 12333 / CCUG 43141 / JCM 11478 / NBRC 16432 / NCIMB 13614 / HKI 0122)</name>
    <dbReference type="NCBI Taxonomy" id="471853"/>
    <lineage>
        <taxon>Bacteria</taxon>
        <taxon>Bacillati</taxon>
        <taxon>Actinomycetota</taxon>
        <taxon>Actinomycetes</taxon>
        <taxon>Micrococcales</taxon>
        <taxon>Beutenbergiaceae</taxon>
        <taxon>Beutenbergia</taxon>
    </lineage>
</organism>
<dbReference type="PANTHER" id="PTHR11054">
    <property type="entry name" value="6-PHOSPHOGLUCONOLACTONASE"/>
    <property type="match status" value="1"/>
</dbReference>